<dbReference type="AlphaFoldDB" id="A0A3B0FBL6"/>
<proteinExistence type="predicted"/>
<comment type="caution">
    <text evidence="2">The sequence shown here is derived from an EMBL/GenBank/DDBJ whole genome shotgun (WGS) entry which is preliminary data.</text>
</comment>
<dbReference type="Proteomes" id="UP000273159">
    <property type="component" value="Unassembled WGS sequence"/>
</dbReference>
<organism evidence="2 3">
    <name type="scientific">Pseudarthrobacter phenanthrenivorans</name>
    <name type="common">Arthrobacter phenanthrenivorans</name>
    <dbReference type="NCBI Taxonomy" id="361575"/>
    <lineage>
        <taxon>Bacteria</taxon>
        <taxon>Bacillati</taxon>
        <taxon>Actinomycetota</taxon>
        <taxon>Actinomycetes</taxon>
        <taxon>Micrococcales</taxon>
        <taxon>Micrococcaceae</taxon>
        <taxon>Pseudarthrobacter</taxon>
    </lineage>
</organism>
<sequence length="74" mass="8338">MGSKVELFARIRRDARVEGPSIRALARRHGVGRLIVRLALDAAEPPPSRRSGWLPMPGQPRFPGCLRGLRRSRR</sequence>
<evidence type="ECO:0000313" key="2">
    <source>
        <dbReference type="EMBL" id="RKO19152.1"/>
    </source>
</evidence>
<gene>
    <name evidence="2" type="ORF">D7Z96_20820</name>
</gene>
<reference evidence="3" key="2">
    <citation type="submission" date="2018-10" db="EMBL/GenBank/DDBJ databases">
        <authorList>
            <person name="Wang Y."/>
            <person name="Wang J."/>
            <person name="Yang X."/>
            <person name="Wang Z."/>
            <person name="Huang Y."/>
        </authorList>
    </citation>
    <scope>NUCLEOTIDE SEQUENCE [LARGE SCALE GENOMIC DNA]</scope>
    <source>
        <strain evidence="3">J015</strain>
    </source>
</reference>
<reference evidence="2 3" key="1">
    <citation type="submission" date="2018-10" db="EMBL/GenBank/DDBJ databases">
        <title>Genome-guide identification and characterization of bacteria that degrade polycyclic aromatic hydrocarbons and resist hexavalent chromium simultaneously.</title>
        <authorList>
            <person name="Feng H."/>
        </authorList>
    </citation>
    <scope>NUCLEOTIDE SEQUENCE [LARGE SCALE GENOMIC DNA]</scope>
    <source>
        <strain evidence="2 3">J015</strain>
    </source>
</reference>
<dbReference type="EMBL" id="RBNH01000056">
    <property type="protein sequence ID" value="RKO19152.1"/>
    <property type="molecule type" value="Genomic_DNA"/>
</dbReference>
<evidence type="ECO:0000256" key="1">
    <source>
        <dbReference type="SAM" id="MobiDB-lite"/>
    </source>
</evidence>
<protein>
    <submittedName>
        <fullName evidence="2">Uncharacterized protein</fullName>
    </submittedName>
</protein>
<accession>A0A3B0FBL6</accession>
<name>A0A3B0FBL6_PSEPS</name>
<feature type="region of interest" description="Disordered" evidence="1">
    <location>
        <begin position="45"/>
        <end position="74"/>
    </location>
</feature>
<evidence type="ECO:0000313" key="3">
    <source>
        <dbReference type="Proteomes" id="UP000273159"/>
    </source>
</evidence>